<evidence type="ECO:0000259" key="7">
    <source>
        <dbReference type="Pfam" id="PF17676"/>
    </source>
</evidence>
<name>A0ABW2AUJ4_9MICO</name>
<evidence type="ECO:0000313" key="9">
    <source>
        <dbReference type="Proteomes" id="UP001596356"/>
    </source>
</evidence>
<evidence type="ECO:0000256" key="4">
    <source>
        <dbReference type="ARBA" id="ARBA00022801"/>
    </source>
</evidence>
<protein>
    <submittedName>
        <fullName evidence="8">LD-carboxypeptidase</fullName>
    </submittedName>
</protein>
<evidence type="ECO:0000313" key="8">
    <source>
        <dbReference type="EMBL" id="MFC6714545.1"/>
    </source>
</evidence>
<keyword evidence="2" id="KW-0121">Carboxypeptidase</keyword>
<accession>A0ABW2AUJ4</accession>
<dbReference type="InterPro" id="IPR027478">
    <property type="entry name" value="LdcA_N"/>
</dbReference>
<dbReference type="RefSeq" id="WP_377823036.1">
    <property type="nucleotide sequence ID" value="NZ_JBHSWJ010000002.1"/>
</dbReference>
<reference evidence="9" key="1">
    <citation type="journal article" date="2019" name="Int. J. Syst. Evol. Microbiol.">
        <title>The Global Catalogue of Microorganisms (GCM) 10K type strain sequencing project: providing services to taxonomists for standard genome sequencing and annotation.</title>
        <authorList>
            <consortium name="The Broad Institute Genomics Platform"/>
            <consortium name="The Broad Institute Genome Sequencing Center for Infectious Disease"/>
            <person name="Wu L."/>
            <person name="Ma J."/>
        </authorList>
    </citation>
    <scope>NUCLEOTIDE SEQUENCE [LARGE SCALE GENOMIC DNA]</scope>
    <source>
        <strain evidence="9">NBRC 106593</strain>
    </source>
</reference>
<comment type="caution">
    <text evidence="8">The sequence shown here is derived from an EMBL/GenBank/DDBJ whole genome shotgun (WGS) entry which is preliminary data.</text>
</comment>
<feature type="domain" description="LD-carboxypeptidase C-terminal" evidence="7">
    <location>
        <begin position="181"/>
        <end position="292"/>
    </location>
</feature>
<evidence type="ECO:0000256" key="5">
    <source>
        <dbReference type="ARBA" id="ARBA00022825"/>
    </source>
</evidence>
<keyword evidence="5" id="KW-0720">Serine protease</keyword>
<dbReference type="PANTHER" id="PTHR30237:SF2">
    <property type="entry name" value="MUREIN TETRAPEPTIDE CARBOXYPEPTIDASE"/>
    <property type="match status" value="1"/>
</dbReference>
<evidence type="ECO:0000256" key="1">
    <source>
        <dbReference type="ARBA" id="ARBA00010233"/>
    </source>
</evidence>
<dbReference type="Gene3D" id="3.50.30.60">
    <property type="entry name" value="LD-carboxypeptidase A C-terminal domain-like"/>
    <property type="match status" value="1"/>
</dbReference>
<organism evidence="8 9">
    <name type="scientific">Branchiibius cervicis</name>
    <dbReference type="NCBI Taxonomy" id="908252"/>
    <lineage>
        <taxon>Bacteria</taxon>
        <taxon>Bacillati</taxon>
        <taxon>Actinomycetota</taxon>
        <taxon>Actinomycetes</taxon>
        <taxon>Micrococcales</taxon>
        <taxon>Dermacoccaceae</taxon>
        <taxon>Branchiibius</taxon>
    </lineage>
</organism>
<dbReference type="PIRSF" id="PIRSF028757">
    <property type="entry name" value="LD-carboxypeptidase"/>
    <property type="match status" value="1"/>
</dbReference>
<evidence type="ECO:0000256" key="2">
    <source>
        <dbReference type="ARBA" id="ARBA00022645"/>
    </source>
</evidence>
<dbReference type="SUPFAM" id="SSF141986">
    <property type="entry name" value="LD-carboxypeptidase A C-terminal domain-like"/>
    <property type="match status" value="1"/>
</dbReference>
<sequence>MISALRRPAPLRAGARIGVLGVSSPSTLRRLDAGLDTLRFSGFEPVLYDTATVRGTVFDWLAGTDRQRADDLRKALLDRDIDAIFLVSGGYGSQRTLEAFDWSGLEEIEPKFIVGYSDVTGLLEAVAARLGWCGVMGPMVSEHEFAESYSFSSLIRLMKTENLPLTMSFPAANTVTAGRTEGVTCGGNLSLLAGSVGTDTAWIPGDGIWLLEDETESPERIDTMLTHLRRAGYFENAAGVICGTWHDSGDAKVLSQVVPDRLGTLGIPTIEGANIGHGGHVQSYPIGVAATLDAGARTLTLD</sequence>
<feature type="domain" description="LD-carboxypeptidase N-terminal" evidence="6">
    <location>
        <begin position="17"/>
        <end position="137"/>
    </location>
</feature>
<dbReference type="SUPFAM" id="SSF52317">
    <property type="entry name" value="Class I glutamine amidotransferase-like"/>
    <property type="match status" value="1"/>
</dbReference>
<keyword evidence="3" id="KW-0645">Protease</keyword>
<dbReference type="CDD" id="cd07025">
    <property type="entry name" value="Peptidase_S66"/>
    <property type="match status" value="1"/>
</dbReference>
<dbReference type="PANTHER" id="PTHR30237">
    <property type="entry name" value="MURAMOYLTETRAPEPTIDE CARBOXYPEPTIDASE"/>
    <property type="match status" value="1"/>
</dbReference>
<evidence type="ECO:0000256" key="3">
    <source>
        <dbReference type="ARBA" id="ARBA00022670"/>
    </source>
</evidence>
<dbReference type="EMBL" id="JBHSWJ010000002">
    <property type="protein sequence ID" value="MFC6714545.1"/>
    <property type="molecule type" value="Genomic_DNA"/>
</dbReference>
<dbReference type="InterPro" id="IPR040921">
    <property type="entry name" value="Peptidase_S66C"/>
</dbReference>
<dbReference type="InterPro" id="IPR029062">
    <property type="entry name" value="Class_I_gatase-like"/>
</dbReference>
<dbReference type="InterPro" id="IPR040449">
    <property type="entry name" value="Peptidase_S66_N"/>
</dbReference>
<comment type="similarity">
    <text evidence="1">Belongs to the peptidase S66 family.</text>
</comment>
<dbReference type="Pfam" id="PF02016">
    <property type="entry name" value="Peptidase_S66"/>
    <property type="match status" value="1"/>
</dbReference>
<evidence type="ECO:0000259" key="6">
    <source>
        <dbReference type="Pfam" id="PF02016"/>
    </source>
</evidence>
<dbReference type="InterPro" id="IPR027461">
    <property type="entry name" value="Carboxypeptidase_A_C_sf"/>
</dbReference>
<gene>
    <name evidence="8" type="ORF">ACFQBT_12250</name>
</gene>
<dbReference type="Pfam" id="PF17676">
    <property type="entry name" value="Peptidase_S66C"/>
    <property type="match status" value="1"/>
</dbReference>
<keyword evidence="4" id="KW-0378">Hydrolase</keyword>
<dbReference type="InterPro" id="IPR003507">
    <property type="entry name" value="S66_fam"/>
</dbReference>
<keyword evidence="9" id="KW-1185">Reference proteome</keyword>
<dbReference type="Proteomes" id="UP001596356">
    <property type="component" value="Unassembled WGS sequence"/>
</dbReference>
<proteinExistence type="inferred from homology"/>
<dbReference type="Gene3D" id="3.40.50.10740">
    <property type="entry name" value="Class I glutamine amidotransferase-like"/>
    <property type="match status" value="1"/>
</dbReference>